<dbReference type="InterPro" id="IPR036388">
    <property type="entry name" value="WH-like_DNA-bd_sf"/>
</dbReference>
<dbReference type="Gene3D" id="1.10.10.10">
    <property type="entry name" value="Winged helix-like DNA-binding domain superfamily/Winged helix DNA-binding domain"/>
    <property type="match status" value="1"/>
</dbReference>
<sequence length="334" mass="36977">MVKTATTTQLAWRTQTYLRTVLPGLVGYPRPLPDEWQRGLPHYLTDLFDLFVLPVADQDIIVAAATAVRSVVDTQKMILRLLALGPRVLYAIDRVSGPQRQRLMDAGIEFVVPDSQFYAPSLGLILREKFASAPAPTAGLSPSAQALLITMILHSGKDFVQASQVARELGYAPITATRAVRELEATGLIQTKKQDRANLIALAHDRQAAWEQAKPLMRNPIVRVEYPRAGAIQDVEHRLTVAGLSALSEATMLGHPHRRDWAISQAEWTSLPRDVMASDDAMDARDAVEIWAYPPPLGTDAQMVDPLSLILTLEGSKDERIELALKELEEKLWP</sequence>
<dbReference type="EMBL" id="JADIKC010000003">
    <property type="protein sequence ID" value="MBM7120937.1"/>
    <property type="molecule type" value="Genomic_DNA"/>
</dbReference>
<comment type="caution">
    <text evidence="1">The sequence shown here is derived from an EMBL/GenBank/DDBJ whole genome shotgun (WGS) entry which is preliminary data.</text>
</comment>
<protein>
    <submittedName>
        <fullName evidence="1">MarR family transcriptional regulator</fullName>
    </submittedName>
</protein>
<dbReference type="SUPFAM" id="SSF46785">
    <property type="entry name" value="Winged helix' DNA-binding domain"/>
    <property type="match status" value="1"/>
</dbReference>
<dbReference type="InterPro" id="IPR036390">
    <property type="entry name" value="WH_DNA-bd_sf"/>
</dbReference>
<dbReference type="RefSeq" id="WP_204635369.1">
    <property type="nucleotide sequence ID" value="NZ_JADIKC010000003.1"/>
</dbReference>
<keyword evidence="2" id="KW-1185">Reference proteome</keyword>
<gene>
    <name evidence="1" type="ORF">ISP20_07160</name>
</gene>
<dbReference type="Proteomes" id="UP001430065">
    <property type="component" value="Unassembled WGS sequence"/>
</dbReference>
<reference evidence="1 2" key="1">
    <citation type="submission" date="2020-10" db="EMBL/GenBank/DDBJ databases">
        <title>Phylogeny of dyella-like bacteria.</title>
        <authorList>
            <person name="Fu J."/>
        </authorList>
    </citation>
    <scope>NUCLEOTIDE SEQUENCE [LARGE SCALE GENOMIC DNA]</scope>
    <source>
        <strain evidence="1 2">THG-B117</strain>
    </source>
</reference>
<evidence type="ECO:0000313" key="1">
    <source>
        <dbReference type="EMBL" id="MBM7120937.1"/>
    </source>
</evidence>
<evidence type="ECO:0000313" key="2">
    <source>
        <dbReference type="Proteomes" id="UP001430065"/>
    </source>
</evidence>
<accession>A0ABS2JPJ2</accession>
<organism evidence="1 2">
    <name type="scientific">Dyella kyungheensis</name>
    <dbReference type="NCBI Taxonomy" id="1242174"/>
    <lineage>
        <taxon>Bacteria</taxon>
        <taxon>Pseudomonadati</taxon>
        <taxon>Pseudomonadota</taxon>
        <taxon>Gammaproteobacteria</taxon>
        <taxon>Lysobacterales</taxon>
        <taxon>Rhodanobacteraceae</taxon>
        <taxon>Dyella</taxon>
    </lineage>
</organism>
<proteinExistence type="predicted"/>
<name>A0ABS2JPJ2_9GAMM</name>